<gene>
    <name evidence="7" type="primary">bphF</name>
    <name evidence="7" type="synonym">hcaC</name>
</gene>
<dbReference type="SUPFAM" id="SSF50022">
    <property type="entry name" value="ISP domain"/>
    <property type="match status" value="1"/>
</dbReference>
<dbReference type="Gene3D" id="2.102.10.10">
    <property type="entry name" value="Rieske [2Fe-2S] iron-sulphur domain"/>
    <property type="match status" value="1"/>
</dbReference>
<evidence type="ECO:0000256" key="1">
    <source>
        <dbReference type="ARBA" id="ARBA00022714"/>
    </source>
</evidence>
<dbReference type="GO" id="GO:0051537">
    <property type="term" value="F:2 iron, 2 sulfur cluster binding"/>
    <property type="evidence" value="ECO:0007669"/>
    <property type="project" value="UniProtKB-KW"/>
</dbReference>
<dbReference type="InterPro" id="IPR017941">
    <property type="entry name" value="Rieske_2Fe-2S"/>
</dbReference>
<sequence length="102" mass="11114">MVKIIACKTTEIVSGQMKKITVGGKEIVVSNVDGNYFAIDDTCTHSGASLSEGKLEGSIVTCDWHGAQFDCKNGKLIKFPGEIKDLKSYKIVIESENIFVEI</sequence>
<dbReference type="PANTHER" id="PTHR21496">
    <property type="entry name" value="FERREDOXIN-RELATED"/>
    <property type="match status" value="1"/>
</dbReference>
<dbReference type="AlphaFoldDB" id="A0A075HHK3"/>
<protein>
    <submittedName>
        <fullName evidence="7">Rieske (2Fe-2S) domain-containing protein (HcaC, bphF)</fullName>
    </submittedName>
</protein>
<proteinExistence type="predicted"/>
<dbReference type="EMBL" id="KF900971">
    <property type="protein sequence ID" value="AIF13378.1"/>
    <property type="molecule type" value="Genomic_DNA"/>
</dbReference>
<organism evidence="7">
    <name type="scientific">uncultured marine thaumarchaeote KM3_61_H06</name>
    <dbReference type="NCBI Taxonomy" id="1456215"/>
    <lineage>
        <taxon>Archaea</taxon>
        <taxon>Nitrososphaerota</taxon>
        <taxon>environmental samples</taxon>
    </lineage>
</organism>
<dbReference type="PANTHER" id="PTHR21496:SF0">
    <property type="entry name" value="RIESKE DOMAIN-CONTAINING PROTEIN"/>
    <property type="match status" value="1"/>
</dbReference>
<feature type="domain" description="Rieske" evidence="6">
    <location>
        <begin position="4"/>
        <end position="100"/>
    </location>
</feature>
<name>A0A075HHK3_9ARCH</name>
<evidence type="ECO:0000256" key="2">
    <source>
        <dbReference type="ARBA" id="ARBA00022723"/>
    </source>
</evidence>
<dbReference type="CDD" id="cd03528">
    <property type="entry name" value="Rieske_RO_ferredoxin"/>
    <property type="match status" value="1"/>
</dbReference>
<accession>A0A075HHK3</accession>
<evidence type="ECO:0000259" key="6">
    <source>
        <dbReference type="PROSITE" id="PS51296"/>
    </source>
</evidence>
<evidence type="ECO:0000256" key="3">
    <source>
        <dbReference type="ARBA" id="ARBA00023004"/>
    </source>
</evidence>
<dbReference type="Pfam" id="PF00355">
    <property type="entry name" value="Rieske"/>
    <property type="match status" value="1"/>
</dbReference>
<reference evidence="7" key="1">
    <citation type="journal article" date="2014" name="Genome Biol. Evol.">
        <title>Pangenome evidence for extensive interdomain horizontal transfer affecting lineage core and shell genes in uncultured planktonic thaumarchaeota and euryarchaeota.</title>
        <authorList>
            <person name="Deschamps P."/>
            <person name="Zivanovic Y."/>
            <person name="Moreira D."/>
            <person name="Rodriguez-Valera F."/>
            <person name="Lopez-Garcia P."/>
        </authorList>
    </citation>
    <scope>NUCLEOTIDE SEQUENCE</scope>
</reference>
<keyword evidence="3" id="KW-0408">Iron</keyword>
<dbReference type="PROSITE" id="PS51296">
    <property type="entry name" value="RIESKE"/>
    <property type="match status" value="1"/>
</dbReference>
<dbReference type="GO" id="GO:0046872">
    <property type="term" value="F:metal ion binding"/>
    <property type="evidence" value="ECO:0007669"/>
    <property type="project" value="UniProtKB-KW"/>
</dbReference>
<keyword evidence="1" id="KW-0001">2Fe-2S</keyword>
<keyword evidence="2" id="KW-0479">Metal-binding</keyword>
<comment type="cofactor">
    <cofactor evidence="5">
        <name>[2Fe-2S] cluster</name>
        <dbReference type="ChEBI" id="CHEBI:190135"/>
    </cofactor>
</comment>
<evidence type="ECO:0000313" key="7">
    <source>
        <dbReference type="EMBL" id="AIF13378.1"/>
    </source>
</evidence>
<evidence type="ECO:0000256" key="5">
    <source>
        <dbReference type="ARBA" id="ARBA00034078"/>
    </source>
</evidence>
<dbReference type="InterPro" id="IPR036922">
    <property type="entry name" value="Rieske_2Fe-2S_sf"/>
</dbReference>
<keyword evidence="4" id="KW-0411">Iron-sulfur</keyword>
<evidence type="ECO:0000256" key="4">
    <source>
        <dbReference type="ARBA" id="ARBA00023014"/>
    </source>
</evidence>